<evidence type="ECO:0000313" key="2">
    <source>
        <dbReference type="Proteomes" id="UP001489004"/>
    </source>
</evidence>
<reference evidence="1 2" key="1">
    <citation type="journal article" date="2024" name="Nat. Commun.">
        <title>Phylogenomics reveals the evolutionary origins of lichenization in chlorophyte algae.</title>
        <authorList>
            <person name="Puginier C."/>
            <person name="Libourel C."/>
            <person name="Otte J."/>
            <person name="Skaloud P."/>
            <person name="Haon M."/>
            <person name="Grisel S."/>
            <person name="Petersen M."/>
            <person name="Berrin J.G."/>
            <person name="Delaux P.M."/>
            <person name="Dal Grande F."/>
            <person name="Keller J."/>
        </authorList>
    </citation>
    <scope>NUCLEOTIDE SEQUENCE [LARGE SCALE GENOMIC DNA]</scope>
    <source>
        <strain evidence="1 2">SAG 2043</strain>
    </source>
</reference>
<dbReference type="EMBL" id="JALJOR010000011">
    <property type="protein sequence ID" value="KAK9808722.1"/>
    <property type="molecule type" value="Genomic_DNA"/>
</dbReference>
<dbReference type="Proteomes" id="UP001489004">
    <property type="component" value="Unassembled WGS sequence"/>
</dbReference>
<name>A0AAW1PL70_9CHLO</name>
<protein>
    <submittedName>
        <fullName evidence="1">Uncharacterized protein</fullName>
    </submittedName>
</protein>
<sequence>MERSAAAEDVNALCSTQAPFVGLSFILSRSHENVQKVLTHAHFLQWVAPRLLCLELHVLDGDWLECTS</sequence>
<dbReference type="AlphaFoldDB" id="A0AAW1PL70"/>
<gene>
    <name evidence="1" type="ORF">WJX72_002506</name>
</gene>
<organism evidence="1 2">
    <name type="scientific">[Myrmecia] bisecta</name>
    <dbReference type="NCBI Taxonomy" id="41462"/>
    <lineage>
        <taxon>Eukaryota</taxon>
        <taxon>Viridiplantae</taxon>
        <taxon>Chlorophyta</taxon>
        <taxon>core chlorophytes</taxon>
        <taxon>Trebouxiophyceae</taxon>
        <taxon>Trebouxiales</taxon>
        <taxon>Trebouxiaceae</taxon>
        <taxon>Myrmecia</taxon>
    </lineage>
</organism>
<evidence type="ECO:0000313" key="1">
    <source>
        <dbReference type="EMBL" id="KAK9808722.1"/>
    </source>
</evidence>
<proteinExistence type="predicted"/>
<comment type="caution">
    <text evidence="1">The sequence shown here is derived from an EMBL/GenBank/DDBJ whole genome shotgun (WGS) entry which is preliminary data.</text>
</comment>
<accession>A0AAW1PL70</accession>
<keyword evidence="2" id="KW-1185">Reference proteome</keyword>